<evidence type="ECO:0000256" key="7">
    <source>
        <dbReference type="ARBA" id="ARBA00030554"/>
    </source>
</evidence>
<evidence type="ECO:0000256" key="5">
    <source>
        <dbReference type="ARBA" id="ARBA00022691"/>
    </source>
</evidence>
<evidence type="ECO:0000259" key="10">
    <source>
        <dbReference type="Pfam" id="PF02676"/>
    </source>
</evidence>
<dbReference type="EC" id="2.1.1.282" evidence="2"/>
<gene>
    <name evidence="11" type="ORF">C8Q69DRAFT_461698</name>
</gene>
<dbReference type="GeneID" id="39599542"/>
<feature type="compositionally biased region" description="Polar residues" evidence="9">
    <location>
        <begin position="97"/>
        <end position="106"/>
    </location>
</feature>
<evidence type="ECO:0000256" key="1">
    <source>
        <dbReference type="ARBA" id="ARBA00008569"/>
    </source>
</evidence>
<evidence type="ECO:0000256" key="8">
    <source>
        <dbReference type="ARBA" id="ARBA00049202"/>
    </source>
</evidence>
<dbReference type="GO" id="GO:0008168">
    <property type="term" value="F:methyltransferase activity"/>
    <property type="evidence" value="ECO:0007669"/>
    <property type="project" value="UniProtKB-KW"/>
</dbReference>
<proteinExistence type="inferred from homology"/>
<accession>A0A443HYV3</accession>
<feature type="region of interest" description="Disordered" evidence="9">
    <location>
        <begin position="1"/>
        <end position="23"/>
    </location>
</feature>
<dbReference type="Pfam" id="PF02676">
    <property type="entry name" value="TYW3"/>
    <property type="match status" value="1"/>
</dbReference>
<dbReference type="EMBL" id="RCNU01000003">
    <property type="protein sequence ID" value="RWQ96921.1"/>
    <property type="molecule type" value="Genomic_DNA"/>
</dbReference>
<dbReference type="Gene3D" id="3.30.1960.10">
    <property type="entry name" value="tRNA wybutosine-synthesizing-like"/>
    <property type="match status" value="1"/>
</dbReference>
<dbReference type="PANTHER" id="PTHR48418:SF1">
    <property type="entry name" value="TRNA WYBUTOSINE-SYNTHESIZING PROTEIN 3"/>
    <property type="match status" value="1"/>
</dbReference>
<dbReference type="VEuPathDB" id="FungiDB:C8Q69DRAFT_461698"/>
<feature type="region of interest" description="Disordered" evidence="9">
    <location>
        <begin position="161"/>
        <end position="182"/>
    </location>
</feature>
<evidence type="ECO:0000313" key="11">
    <source>
        <dbReference type="EMBL" id="RWQ96921.1"/>
    </source>
</evidence>
<keyword evidence="3 11" id="KW-0489">Methyltransferase</keyword>
<evidence type="ECO:0000256" key="9">
    <source>
        <dbReference type="SAM" id="MobiDB-lite"/>
    </source>
</evidence>
<dbReference type="InterPro" id="IPR003827">
    <property type="entry name" value="tRNA_yW-synthesising"/>
</dbReference>
<feature type="compositionally biased region" description="Basic and acidic residues" evidence="9">
    <location>
        <begin position="332"/>
        <end position="345"/>
    </location>
</feature>
<comment type="similarity">
    <text evidence="1">Belongs to the TYW3 family.</text>
</comment>
<feature type="region of interest" description="Disordered" evidence="9">
    <location>
        <begin position="88"/>
        <end position="132"/>
    </location>
</feature>
<dbReference type="STRING" id="264951.A0A443HYV3"/>
<keyword evidence="5" id="KW-0949">S-adenosyl-L-methionine</keyword>
<reference evidence="11 12" key="1">
    <citation type="journal article" date="2018" name="Front. Microbiol.">
        <title>Genomic and genetic insights into a cosmopolitan fungus, Paecilomyces variotii (Eurotiales).</title>
        <authorList>
            <person name="Urquhart A.S."/>
            <person name="Mondo S.J."/>
            <person name="Makela M.R."/>
            <person name="Hane J.K."/>
            <person name="Wiebenga A."/>
            <person name="He G."/>
            <person name="Mihaltcheva S."/>
            <person name="Pangilinan J."/>
            <person name="Lipzen A."/>
            <person name="Barry K."/>
            <person name="de Vries R.P."/>
            <person name="Grigoriev I.V."/>
            <person name="Idnurm A."/>
        </authorList>
    </citation>
    <scope>NUCLEOTIDE SEQUENCE [LARGE SCALE GENOMIC DNA]</scope>
    <source>
        <strain evidence="11 12">CBS 101075</strain>
    </source>
</reference>
<comment type="catalytic activity">
    <reaction evidence="8">
        <text>4-demethyl-7-[(3S)-3-amino-3-carboxypropyl]wyosine(37) in tRNA(Phe) + S-adenosyl-L-methionine = 7-[(3S)-3-amino-3-carboxypropyl]wyosine(37) in tRNA(Phe) + S-adenosyl-L-homocysteine + H(+)</text>
        <dbReference type="Rhea" id="RHEA:36635"/>
        <dbReference type="Rhea" id="RHEA-COMP:10378"/>
        <dbReference type="Rhea" id="RHEA-COMP:10379"/>
        <dbReference type="ChEBI" id="CHEBI:15378"/>
        <dbReference type="ChEBI" id="CHEBI:57856"/>
        <dbReference type="ChEBI" id="CHEBI:59789"/>
        <dbReference type="ChEBI" id="CHEBI:73543"/>
        <dbReference type="ChEBI" id="CHEBI:73550"/>
        <dbReference type="EC" id="2.1.1.282"/>
    </reaction>
</comment>
<name>A0A443HYV3_BYSSP</name>
<dbReference type="AlphaFoldDB" id="A0A443HYV3"/>
<dbReference type="GO" id="GO:0008033">
    <property type="term" value="P:tRNA processing"/>
    <property type="evidence" value="ECO:0007669"/>
    <property type="project" value="UniProtKB-KW"/>
</dbReference>
<keyword evidence="4 11" id="KW-0808">Transferase</keyword>
<feature type="region of interest" description="Disordered" evidence="9">
    <location>
        <begin position="357"/>
        <end position="376"/>
    </location>
</feature>
<protein>
    <recommendedName>
        <fullName evidence="2">tRNA(Phe) 7-[(3-amino-3-carboxypropyl)-4-demethylwyosine(37)-N(4)]-methyltransferase</fullName>
        <ecNumber evidence="2">2.1.1.282</ecNumber>
    </recommendedName>
    <alternativeName>
        <fullName evidence="7">tRNA(Phe) 7-((3-amino-3-carboxypropyl)-4-demethylwyosine(37)-N(4))-methyltransferase</fullName>
    </alternativeName>
</protein>
<feature type="compositionally biased region" description="Acidic residues" evidence="9">
    <location>
        <begin position="109"/>
        <end position="119"/>
    </location>
</feature>
<dbReference type="RefSeq" id="XP_028486566.1">
    <property type="nucleotide sequence ID" value="XM_028630265.1"/>
</dbReference>
<evidence type="ECO:0000256" key="3">
    <source>
        <dbReference type="ARBA" id="ARBA00022603"/>
    </source>
</evidence>
<evidence type="ECO:0000256" key="2">
    <source>
        <dbReference type="ARBA" id="ARBA00012750"/>
    </source>
</evidence>
<evidence type="ECO:0000256" key="6">
    <source>
        <dbReference type="ARBA" id="ARBA00022694"/>
    </source>
</evidence>
<dbReference type="InterPro" id="IPR036602">
    <property type="entry name" value="tRNA_yW-synthesising-like_sf"/>
</dbReference>
<dbReference type="PANTHER" id="PTHR48418">
    <property type="entry name" value="TRNA WYBUTOSINE-SYNTHESIZING PROTEIN 3"/>
    <property type="match status" value="1"/>
</dbReference>
<feature type="compositionally biased region" description="Acidic residues" evidence="9">
    <location>
        <begin position="366"/>
        <end position="376"/>
    </location>
</feature>
<keyword evidence="12" id="KW-1185">Reference proteome</keyword>
<comment type="caution">
    <text evidence="11">The sequence shown here is derived from an EMBL/GenBank/DDBJ whole genome shotgun (WGS) entry which is preliminary data.</text>
</comment>
<dbReference type="Proteomes" id="UP000283841">
    <property type="component" value="Unassembled WGS sequence"/>
</dbReference>
<dbReference type="SUPFAM" id="SSF111278">
    <property type="entry name" value="SSo0622-like"/>
    <property type="match status" value="1"/>
</dbReference>
<sequence>MNTHATPTLPGASQPLQNTTKIPASFESRKRKILAELSVPDAEYTDLSPKGSVDEGIRDLIRNINGLSGLVTTSSCAGRVSVFLEGRKKKKEKQKKNITAATSNMKTTDDEEEGDEDDTERQFASTGGKGGGRWLYVSHDPVKVTEAGDSEESRSFHELFGMAPRDGNLTSSSSTDQKKKKRDGLRLVHFRFEPMILHIMTATLHHAQPILTAAFSAGFRESGLQSLRCLSDDMETSPIVAVRSSGLSLESIIGYCDDSSSNDDSSPIIRSLVTEEYLRMLVEIANERFSVNTERVERFRTKLLDLGSVSMGDNSLSKGGKGRAKPAGWEDEATRRERKRAEGLARQKALLEARGVARGNDGLDQAGDEEIATVFE</sequence>
<feature type="domain" description="tRNA wybutosine-synthesizing protein" evidence="10">
    <location>
        <begin position="29"/>
        <end position="303"/>
    </location>
</feature>
<evidence type="ECO:0000256" key="4">
    <source>
        <dbReference type="ARBA" id="ARBA00022679"/>
    </source>
</evidence>
<feature type="region of interest" description="Disordered" evidence="9">
    <location>
        <begin position="313"/>
        <end position="345"/>
    </location>
</feature>
<dbReference type="GO" id="GO:0032259">
    <property type="term" value="P:methylation"/>
    <property type="evidence" value="ECO:0007669"/>
    <property type="project" value="UniProtKB-KW"/>
</dbReference>
<organism evidence="11 12">
    <name type="scientific">Byssochlamys spectabilis</name>
    <name type="common">Paecilomyces variotii</name>
    <dbReference type="NCBI Taxonomy" id="264951"/>
    <lineage>
        <taxon>Eukaryota</taxon>
        <taxon>Fungi</taxon>
        <taxon>Dikarya</taxon>
        <taxon>Ascomycota</taxon>
        <taxon>Pezizomycotina</taxon>
        <taxon>Eurotiomycetes</taxon>
        <taxon>Eurotiomycetidae</taxon>
        <taxon>Eurotiales</taxon>
        <taxon>Thermoascaceae</taxon>
        <taxon>Paecilomyces</taxon>
    </lineage>
</organism>
<keyword evidence="6" id="KW-0819">tRNA processing</keyword>
<evidence type="ECO:0000313" key="12">
    <source>
        <dbReference type="Proteomes" id="UP000283841"/>
    </source>
</evidence>